<reference evidence="2 3" key="1">
    <citation type="journal article" date="2018" name="Evol. Lett.">
        <title>Horizontal gene cluster transfer increased hallucinogenic mushroom diversity.</title>
        <authorList>
            <person name="Reynolds H.T."/>
            <person name="Vijayakumar V."/>
            <person name="Gluck-Thaler E."/>
            <person name="Korotkin H.B."/>
            <person name="Matheny P.B."/>
            <person name="Slot J.C."/>
        </authorList>
    </citation>
    <scope>NUCLEOTIDE SEQUENCE [LARGE SCALE GENOMIC DNA]</scope>
    <source>
        <strain evidence="2 3">2629</strain>
    </source>
</reference>
<organism evidence="2 3">
    <name type="scientific">Panaeolus cyanescens</name>
    <dbReference type="NCBI Taxonomy" id="181874"/>
    <lineage>
        <taxon>Eukaryota</taxon>
        <taxon>Fungi</taxon>
        <taxon>Dikarya</taxon>
        <taxon>Basidiomycota</taxon>
        <taxon>Agaricomycotina</taxon>
        <taxon>Agaricomycetes</taxon>
        <taxon>Agaricomycetidae</taxon>
        <taxon>Agaricales</taxon>
        <taxon>Agaricineae</taxon>
        <taxon>Galeropsidaceae</taxon>
        <taxon>Panaeolus</taxon>
    </lineage>
</organism>
<proteinExistence type="predicted"/>
<evidence type="ECO:0000313" key="2">
    <source>
        <dbReference type="EMBL" id="PPQ73188.1"/>
    </source>
</evidence>
<evidence type="ECO:0000313" key="3">
    <source>
        <dbReference type="Proteomes" id="UP000284842"/>
    </source>
</evidence>
<feature type="compositionally biased region" description="Low complexity" evidence="1">
    <location>
        <begin position="28"/>
        <end position="37"/>
    </location>
</feature>
<dbReference type="InParanoid" id="A0A409W404"/>
<accession>A0A409W404</accession>
<dbReference type="AlphaFoldDB" id="A0A409W404"/>
<dbReference type="Proteomes" id="UP000284842">
    <property type="component" value="Unassembled WGS sequence"/>
</dbReference>
<feature type="compositionally biased region" description="Polar residues" evidence="1">
    <location>
        <begin position="52"/>
        <end position="68"/>
    </location>
</feature>
<keyword evidence="3" id="KW-1185">Reference proteome</keyword>
<feature type="region of interest" description="Disordered" evidence="1">
    <location>
        <begin position="108"/>
        <end position="175"/>
    </location>
</feature>
<comment type="caution">
    <text evidence="2">The sequence shown here is derived from an EMBL/GenBank/DDBJ whole genome shotgun (WGS) entry which is preliminary data.</text>
</comment>
<dbReference type="EMBL" id="NHTK01005831">
    <property type="protein sequence ID" value="PPQ73188.1"/>
    <property type="molecule type" value="Genomic_DNA"/>
</dbReference>
<evidence type="ECO:0000256" key="1">
    <source>
        <dbReference type="SAM" id="MobiDB-lite"/>
    </source>
</evidence>
<sequence length="175" mass="18950">MLATPSSTSSCTGSYSSMGIHEDVVCSIKASSQSSRSESQDAKEAYDDNRSEASSAHSKTTARSTRTVSPVLVFETPSGRIAFRPRALYGSPSVSGYQSFARAVSEEVQKFQEGSDDETEVEYGGSSRSLDDEDVEQVSQEHEVRSPRSKSKNGLGREDTLLVDEFGNPDEESSK</sequence>
<gene>
    <name evidence="2" type="ORF">CVT24_010019</name>
</gene>
<feature type="compositionally biased region" description="Basic and acidic residues" evidence="1">
    <location>
        <begin position="38"/>
        <end position="51"/>
    </location>
</feature>
<protein>
    <submittedName>
        <fullName evidence="2">Uncharacterized protein</fullName>
    </submittedName>
</protein>
<feature type="region of interest" description="Disordered" evidence="1">
    <location>
        <begin position="28"/>
        <end position="75"/>
    </location>
</feature>
<name>A0A409W404_9AGAR</name>